<evidence type="ECO:0000313" key="1">
    <source>
        <dbReference type="EMBL" id="GMF32263.1"/>
    </source>
</evidence>
<organism evidence="1 2">
    <name type="scientific">Phytophthora fragariaefolia</name>
    <dbReference type="NCBI Taxonomy" id="1490495"/>
    <lineage>
        <taxon>Eukaryota</taxon>
        <taxon>Sar</taxon>
        <taxon>Stramenopiles</taxon>
        <taxon>Oomycota</taxon>
        <taxon>Peronosporomycetes</taxon>
        <taxon>Peronosporales</taxon>
        <taxon>Peronosporaceae</taxon>
        <taxon>Phytophthora</taxon>
    </lineage>
</organism>
<dbReference type="EMBL" id="BSXT01000681">
    <property type="protein sequence ID" value="GMF32263.1"/>
    <property type="molecule type" value="Genomic_DNA"/>
</dbReference>
<evidence type="ECO:0000313" key="2">
    <source>
        <dbReference type="Proteomes" id="UP001165121"/>
    </source>
</evidence>
<proteinExistence type="predicted"/>
<name>A0A9W7CIG9_9STRA</name>
<protein>
    <submittedName>
        <fullName evidence="1">Unnamed protein product</fullName>
    </submittedName>
</protein>
<dbReference type="OrthoDB" id="115680at2759"/>
<comment type="caution">
    <text evidence="1">The sequence shown here is derived from an EMBL/GenBank/DDBJ whole genome shotgun (WGS) entry which is preliminary data.</text>
</comment>
<accession>A0A9W7CIG9</accession>
<dbReference type="Proteomes" id="UP001165121">
    <property type="component" value="Unassembled WGS sequence"/>
</dbReference>
<reference evidence="1" key="1">
    <citation type="submission" date="2023-04" db="EMBL/GenBank/DDBJ databases">
        <title>Phytophthora fragariaefolia NBRC 109709.</title>
        <authorList>
            <person name="Ichikawa N."/>
            <person name="Sato H."/>
            <person name="Tonouchi N."/>
        </authorList>
    </citation>
    <scope>NUCLEOTIDE SEQUENCE</scope>
    <source>
        <strain evidence="1">NBRC 109709</strain>
    </source>
</reference>
<dbReference type="AlphaFoldDB" id="A0A9W7CIG9"/>
<sequence length="135" mass="15339">MLVQCHVTGEVRTTATRSIRSTIEPRILEHVAHYILKKNVTSVTDDMLVTEMKRKVGAMLNDRVPDVTHFSARKLKMDIAELDVEARIASYFMIFDRLVEDNGLSGMLGRGPADDKEVRQRMKLRCKILLANVTP</sequence>
<keyword evidence="2" id="KW-1185">Reference proteome</keyword>
<gene>
    <name evidence="1" type="ORF">Pfra01_000762800</name>
</gene>